<gene>
    <name evidence="2" type="ORF">RYX45_22400</name>
</gene>
<dbReference type="AlphaFoldDB" id="A0AAJ2U5K1"/>
<feature type="non-terminal residue" evidence="2">
    <location>
        <position position="1"/>
    </location>
</feature>
<evidence type="ECO:0000313" key="3">
    <source>
        <dbReference type="Proteomes" id="UP001285636"/>
    </source>
</evidence>
<dbReference type="Proteomes" id="UP001285636">
    <property type="component" value="Unassembled WGS sequence"/>
</dbReference>
<evidence type="ECO:0000313" key="2">
    <source>
        <dbReference type="EMBL" id="MDV2887922.1"/>
    </source>
</evidence>
<feature type="region of interest" description="Disordered" evidence="1">
    <location>
        <begin position="49"/>
        <end position="68"/>
    </location>
</feature>
<protein>
    <submittedName>
        <fullName evidence="2">Uncharacterized protein</fullName>
    </submittedName>
</protein>
<dbReference type="EMBL" id="JAWJAY010000658">
    <property type="protein sequence ID" value="MDV2887922.1"/>
    <property type="molecule type" value="Genomic_DNA"/>
</dbReference>
<reference evidence="2" key="1">
    <citation type="submission" date="2023-10" db="EMBL/GenBank/DDBJ databases">
        <title>Screening of Alkalihalophilus pseudofirmusBZ-TG-HK211 and Its Alleviation of Salt Stress on Rapeseed Growth.</title>
        <authorList>
            <person name="Zhao B."/>
            <person name="Guo T."/>
        </authorList>
    </citation>
    <scope>NUCLEOTIDE SEQUENCE</scope>
    <source>
        <strain evidence="2">BZ-TG-HK211</strain>
    </source>
</reference>
<dbReference type="RefSeq" id="WP_323468031.1">
    <property type="nucleotide sequence ID" value="NZ_JAWJAY010000658.1"/>
</dbReference>
<sequence length="68" mass="7751">HQIRGESCADHHPQIMCTCTQTSHLQNQITHTTHLVCVALGQEKRVEERGRIEKQTAPNDISEVSDRF</sequence>
<evidence type="ECO:0000256" key="1">
    <source>
        <dbReference type="SAM" id="MobiDB-lite"/>
    </source>
</evidence>
<proteinExistence type="predicted"/>
<name>A0AAJ2U5K1_ALKPS</name>
<accession>A0AAJ2U5K1</accession>
<organism evidence="2 3">
    <name type="scientific">Alkalihalophilus pseudofirmus</name>
    <name type="common">Bacillus pseudofirmus</name>
    <dbReference type="NCBI Taxonomy" id="79885"/>
    <lineage>
        <taxon>Bacteria</taxon>
        <taxon>Bacillati</taxon>
        <taxon>Bacillota</taxon>
        <taxon>Bacilli</taxon>
        <taxon>Bacillales</taxon>
        <taxon>Bacillaceae</taxon>
        <taxon>Alkalihalophilus</taxon>
    </lineage>
</organism>
<comment type="caution">
    <text evidence="2">The sequence shown here is derived from an EMBL/GenBank/DDBJ whole genome shotgun (WGS) entry which is preliminary data.</text>
</comment>